<evidence type="ECO:0000313" key="1">
    <source>
        <dbReference type="EMBL" id="MPC77621.1"/>
    </source>
</evidence>
<gene>
    <name evidence="1" type="ORF">E2C01_072079</name>
</gene>
<comment type="caution">
    <text evidence="1">The sequence shown here is derived from an EMBL/GenBank/DDBJ whole genome shotgun (WGS) entry which is preliminary data.</text>
</comment>
<sequence length="156" mass="18070">MASSVPIIDKDLDRAGHFRTLVRTSAPTYLRTTKRGAEVRIVSRFQVCITPTQPASRVFRRVFSSRNMRTFVDGVARMGWDDVLRSDCPNLAFNILSDKINNIFQNNFPFKCIKNKTKNTISYLKSGLINSIKEKHKLAKLSIKWPLTYRNRYKKI</sequence>
<evidence type="ECO:0000313" key="2">
    <source>
        <dbReference type="Proteomes" id="UP000324222"/>
    </source>
</evidence>
<organism evidence="1 2">
    <name type="scientific">Portunus trituberculatus</name>
    <name type="common">Swimming crab</name>
    <name type="synonym">Neptunus trituberculatus</name>
    <dbReference type="NCBI Taxonomy" id="210409"/>
    <lineage>
        <taxon>Eukaryota</taxon>
        <taxon>Metazoa</taxon>
        <taxon>Ecdysozoa</taxon>
        <taxon>Arthropoda</taxon>
        <taxon>Crustacea</taxon>
        <taxon>Multicrustacea</taxon>
        <taxon>Malacostraca</taxon>
        <taxon>Eumalacostraca</taxon>
        <taxon>Eucarida</taxon>
        <taxon>Decapoda</taxon>
        <taxon>Pleocyemata</taxon>
        <taxon>Brachyura</taxon>
        <taxon>Eubrachyura</taxon>
        <taxon>Portunoidea</taxon>
        <taxon>Portunidae</taxon>
        <taxon>Portuninae</taxon>
        <taxon>Portunus</taxon>
    </lineage>
</organism>
<dbReference type="EMBL" id="VSRR010046293">
    <property type="protein sequence ID" value="MPC77621.1"/>
    <property type="molecule type" value="Genomic_DNA"/>
</dbReference>
<keyword evidence="2" id="KW-1185">Reference proteome</keyword>
<name>A0A5B7HX31_PORTR</name>
<accession>A0A5B7HX31</accession>
<proteinExistence type="predicted"/>
<dbReference type="AlphaFoldDB" id="A0A5B7HX31"/>
<reference evidence="1 2" key="1">
    <citation type="submission" date="2019-05" db="EMBL/GenBank/DDBJ databases">
        <title>Another draft genome of Portunus trituberculatus and its Hox gene families provides insights of decapod evolution.</title>
        <authorList>
            <person name="Jeong J.-H."/>
            <person name="Song I."/>
            <person name="Kim S."/>
            <person name="Choi T."/>
            <person name="Kim D."/>
            <person name="Ryu S."/>
            <person name="Kim W."/>
        </authorList>
    </citation>
    <scope>NUCLEOTIDE SEQUENCE [LARGE SCALE GENOMIC DNA]</scope>
    <source>
        <tissue evidence="1">Muscle</tissue>
    </source>
</reference>
<protein>
    <submittedName>
        <fullName evidence="1">Uncharacterized protein</fullName>
    </submittedName>
</protein>
<dbReference type="Proteomes" id="UP000324222">
    <property type="component" value="Unassembled WGS sequence"/>
</dbReference>